<feature type="non-terminal residue" evidence="3">
    <location>
        <position position="150"/>
    </location>
</feature>
<organism evidence="3">
    <name type="scientific">mine drainage metagenome</name>
    <dbReference type="NCBI Taxonomy" id="410659"/>
    <lineage>
        <taxon>unclassified sequences</taxon>
        <taxon>metagenomes</taxon>
        <taxon>ecological metagenomes</taxon>
    </lineage>
</organism>
<reference evidence="3" key="2">
    <citation type="journal article" date="2014" name="ISME J.">
        <title>Microbial stratification in low pH oxic and suboxic macroscopic growths along an acid mine drainage.</title>
        <authorList>
            <person name="Mendez-Garcia C."/>
            <person name="Mesa V."/>
            <person name="Sprenger R.R."/>
            <person name="Richter M."/>
            <person name="Diez M.S."/>
            <person name="Solano J."/>
            <person name="Bargiela R."/>
            <person name="Golyshina O.V."/>
            <person name="Manteca A."/>
            <person name="Ramos J.L."/>
            <person name="Gallego J.R."/>
            <person name="Llorente I."/>
            <person name="Martins Dos Santos V.A."/>
            <person name="Jensen O.N."/>
            <person name="Pelaez A.I."/>
            <person name="Sanchez J."/>
            <person name="Ferrer M."/>
        </authorList>
    </citation>
    <scope>NUCLEOTIDE SEQUENCE</scope>
</reference>
<keyword evidence="2" id="KW-1133">Transmembrane helix</keyword>
<feature type="transmembrane region" description="Helical" evidence="2">
    <location>
        <begin position="33"/>
        <end position="50"/>
    </location>
</feature>
<protein>
    <submittedName>
        <fullName evidence="3">Type III secretion exporter</fullName>
    </submittedName>
</protein>
<dbReference type="EMBL" id="AUZY01006303">
    <property type="protein sequence ID" value="EQD54792.1"/>
    <property type="molecule type" value="Genomic_DNA"/>
</dbReference>
<keyword evidence="2" id="KW-0812">Transmembrane</keyword>
<dbReference type="AlphaFoldDB" id="T1ACK5"/>
<evidence type="ECO:0000313" key="3">
    <source>
        <dbReference type="EMBL" id="EQD54792.1"/>
    </source>
</evidence>
<feature type="region of interest" description="Disordered" evidence="1">
    <location>
        <begin position="1"/>
        <end position="23"/>
    </location>
</feature>
<dbReference type="PANTHER" id="PTHR30531:SF12">
    <property type="entry name" value="FLAGELLAR BIOSYNTHETIC PROTEIN FLHB"/>
    <property type="match status" value="1"/>
</dbReference>
<dbReference type="InterPro" id="IPR006135">
    <property type="entry name" value="T3SS_substrate_exporter"/>
</dbReference>
<dbReference type="PANTHER" id="PTHR30531">
    <property type="entry name" value="FLAGELLAR BIOSYNTHETIC PROTEIN FLHB"/>
    <property type="match status" value="1"/>
</dbReference>
<name>T1ACK5_9ZZZZ</name>
<evidence type="ECO:0000256" key="1">
    <source>
        <dbReference type="SAM" id="MobiDB-lite"/>
    </source>
</evidence>
<dbReference type="Pfam" id="PF01312">
    <property type="entry name" value="Bac_export_2"/>
    <property type="match status" value="1"/>
</dbReference>
<feature type="compositionally biased region" description="Basic and acidic residues" evidence="1">
    <location>
        <begin position="1"/>
        <end position="11"/>
    </location>
</feature>
<feature type="transmembrane region" description="Helical" evidence="2">
    <location>
        <begin position="87"/>
        <end position="110"/>
    </location>
</feature>
<dbReference type="GO" id="GO:0005886">
    <property type="term" value="C:plasma membrane"/>
    <property type="evidence" value="ECO:0007669"/>
    <property type="project" value="TreeGrafter"/>
</dbReference>
<proteinExistence type="predicted"/>
<sequence>MAFGDKSDKTEPPSPRKLAEARKKGQIAKSPHIGSWFSVFLATFLLPALFGGSERRLLQFTSLTMGAMAHPSIPRALSLTGLGLEDVVLATLPLVGVFAGASLFATFMQVRVVFAAESLKPDFAKMNPFKGLKRLVSGKVGWSLIQQVVV</sequence>
<comment type="caution">
    <text evidence="3">The sequence shown here is derived from an EMBL/GenBank/DDBJ whole genome shotgun (WGS) entry which is preliminary data.</text>
</comment>
<dbReference type="GO" id="GO:0009306">
    <property type="term" value="P:protein secretion"/>
    <property type="evidence" value="ECO:0007669"/>
    <property type="project" value="InterPro"/>
</dbReference>
<keyword evidence="2" id="KW-0472">Membrane</keyword>
<evidence type="ECO:0000256" key="2">
    <source>
        <dbReference type="SAM" id="Phobius"/>
    </source>
</evidence>
<gene>
    <name evidence="3" type="ORF">B1B_09507</name>
</gene>
<reference evidence="3" key="1">
    <citation type="submission" date="2013-08" db="EMBL/GenBank/DDBJ databases">
        <authorList>
            <person name="Mendez C."/>
            <person name="Richter M."/>
            <person name="Ferrer M."/>
            <person name="Sanchez J."/>
        </authorList>
    </citation>
    <scope>NUCLEOTIDE SEQUENCE</scope>
</reference>
<accession>T1ACK5</accession>